<dbReference type="AlphaFoldDB" id="A1ZYX9"/>
<reference evidence="1 2" key="1">
    <citation type="submission" date="2007-01" db="EMBL/GenBank/DDBJ databases">
        <authorList>
            <person name="Haygood M."/>
            <person name="Podell S."/>
            <person name="Anderson C."/>
            <person name="Hopkinson B."/>
            <person name="Roe K."/>
            <person name="Barbeau K."/>
            <person name="Gaasterland T."/>
            <person name="Ferriera S."/>
            <person name="Johnson J."/>
            <person name="Kravitz S."/>
            <person name="Beeson K."/>
            <person name="Sutton G."/>
            <person name="Rogers Y.-H."/>
            <person name="Friedman R."/>
            <person name="Frazier M."/>
            <person name="Venter J.C."/>
        </authorList>
    </citation>
    <scope>NUCLEOTIDE SEQUENCE [LARGE SCALE GENOMIC DNA]</scope>
    <source>
        <strain evidence="1 2">ATCC 23134</strain>
    </source>
</reference>
<proteinExistence type="predicted"/>
<name>A1ZYX9_MICM2</name>
<accession>A1ZYX9</accession>
<evidence type="ECO:0000313" key="1">
    <source>
        <dbReference type="EMBL" id="EAY24415.1"/>
    </source>
</evidence>
<evidence type="ECO:0000313" key="2">
    <source>
        <dbReference type="Proteomes" id="UP000004095"/>
    </source>
</evidence>
<comment type="caution">
    <text evidence="1">The sequence shown here is derived from an EMBL/GenBank/DDBJ whole genome shotgun (WGS) entry which is preliminary data.</text>
</comment>
<dbReference type="Proteomes" id="UP000004095">
    <property type="component" value="Unassembled WGS sequence"/>
</dbReference>
<dbReference type="EMBL" id="AAWS01000070">
    <property type="protein sequence ID" value="EAY24415.1"/>
    <property type="molecule type" value="Genomic_DNA"/>
</dbReference>
<organism evidence="1 2">
    <name type="scientific">Microscilla marina ATCC 23134</name>
    <dbReference type="NCBI Taxonomy" id="313606"/>
    <lineage>
        <taxon>Bacteria</taxon>
        <taxon>Pseudomonadati</taxon>
        <taxon>Bacteroidota</taxon>
        <taxon>Cytophagia</taxon>
        <taxon>Cytophagales</taxon>
        <taxon>Microscillaceae</taxon>
        <taxon>Microscilla</taxon>
    </lineage>
</organism>
<sequence length="56" mass="6900">MGQWFNFVIHFVHWLNLTKNREKNEESSFWSNKTKHKKRLTKVIGSLLFLIYENNF</sequence>
<keyword evidence="2" id="KW-1185">Reference proteome</keyword>
<gene>
    <name evidence="1" type="ORF">M23134_01755</name>
</gene>
<protein>
    <submittedName>
        <fullName evidence="1">Uncharacterized protein</fullName>
    </submittedName>
</protein>